<reference evidence="3 4" key="1">
    <citation type="submission" date="2024-09" db="EMBL/GenBank/DDBJ databases">
        <title>The Natural Products Discovery Center: Release of the First 8490 Sequenced Strains for Exploring Actinobacteria Biosynthetic Diversity.</title>
        <authorList>
            <person name="Kalkreuter E."/>
            <person name="Kautsar S.A."/>
            <person name="Yang D."/>
            <person name="Bader C.D."/>
            <person name="Teijaro C.N."/>
            <person name="Fluegel L."/>
            <person name="Davis C.M."/>
            <person name="Simpson J.R."/>
            <person name="Lauterbach L."/>
            <person name="Steele A.D."/>
            <person name="Gui C."/>
            <person name="Meng S."/>
            <person name="Li G."/>
            <person name="Viehrig K."/>
            <person name="Ye F."/>
            <person name="Su P."/>
            <person name="Kiefer A.F."/>
            <person name="Nichols A."/>
            <person name="Cepeda A.J."/>
            <person name="Yan W."/>
            <person name="Fan B."/>
            <person name="Jiang Y."/>
            <person name="Adhikari A."/>
            <person name="Zheng C.-J."/>
            <person name="Schuster L."/>
            <person name="Cowan T.M."/>
            <person name="Smanski M.J."/>
            <person name="Chevrette M.G."/>
            <person name="De Carvalho L.P.S."/>
            <person name="Shen B."/>
        </authorList>
    </citation>
    <scope>NUCLEOTIDE SEQUENCE [LARGE SCALE GENOMIC DNA]</scope>
    <source>
        <strain evidence="3 4">NPDC058348</strain>
    </source>
</reference>
<keyword evidence="2" id="KW-0732">Signal</keyword>
<feature type="region of interest" description="Disordered" evidence="1">
    <location>
        <begin position="22"/>
        <end position="60"/>
    </location>
</feature>
<accession>A0ABW6FSN7</accession>
<evidence type="ECO:0000256" key="1">
    <source>
        <dbReference type="SAM" id="MobiDB-lite"/>
    </source>
</evidence>
<protein>
    <recommendedName>
        <fullName evidence="5">Tat pathway signal sequence domain protein</fullName>
    </recommendedName>
</protein>
<evidence type="ECO:0000313" key="4">
    <source>
        <dbReference type="Proteomes" id="UP001598448"/>
    </source>
</evidence>
<evidence type="ECO:0000313" key="3">
    <source>
        <dbReference type="EMBL" id="MFD5102725.1"/>
    </source>
</evidence>
<keyword evidence="4" id="KW-1185">Reference proteome</keyword>
<gene>
    <name evidence="3" type="ORF">ACFWJN_27660</name>
</gene>
<dbReference type="Proteomes" id="UP001598448">
    <property type="component" value="Unassembled WGS sequence"/>
</dbReference>
<dbReference type="RefSeq" id="WP_138900131.1">
    <property type="nucleotide sequence ID" value="NZ_BAAAMS010000009.1"/>
</dbReference>
<sequence>MKKRSMLAVASLAVGAAIAALSPAPSSAEASTHDDALSSADVVDSADRSEDRGTESSTGA</sequence>
<dbReference type="EMBL" id="JBHXIJ010000280">
    <property type="protein sequence ID" value="MFD5102725.1"/>
    <property type="molecule type" value="Genomic_DNA"/>
</dbReference>
<comment type="caution">
    <text evidence="3">The sequence shown here is derived from an EMBL/GenBank/DDBJ whole genome shotgun (WGS) entry which is preliminary data.</text>
</comment>
<evidence type="ECO:0000256" key="2">
    <source>
        <dbReference type="SAM" id="SignalP"/>
    </source>
</evidence>
<organism evidence="3 4">
    <name type="scientific">Streptomyces albidochromogenes</name>
    <dbReference type="NCBI Taxonomy" id="329524"/>
    <lineage>
        <taxon>Bacteria</taxon>
        <taxon>Bacillati</taxon>
        <taxon>Actinomycetota</taxon>
        <taxon>Actinomycetes</taxon>
        <taxon>Kitasatosporales</taxon>
        <taxon>Streptomycetaceae</taxon>
        <taxon>Streptomyces</taxon>
    </lineage>
</organism>
<evidence type="ECO:0008006" key="5">
    <source>
        <dbReference type="Google" id="ProtNLM"/>
    </source>
</evidence>
<proteinExistence type="predicted"/>
<name>A0ABW6FSN7_9ACTN</name>
<feature type="compositionally biased region" description="Basic and acidic residues" evidence="1">
    <location>
        <begin position="45"/>
        <end position="54"/>
    </location>
</feature>
<feature type="signal peptide" evidence="2">
    <location>
        <begin position="1"/>
        <end position="19"/>
    </location>
</feature>
<feature type="chain" id="PRO_5046126874" description="Tat pathway signal sequence domain protein" evidence="2">
    <location>
        <begin position="20"/>
        <end position="60"/>
    </location>
</feature>